<sequence length="568" mass="64700">MFKIEPPRIAYYPDKILDVITKIPDPSNNNALTYWSTLKKSENQATSEDPLLSLSSLAQSFHNEQSETIKSNLEQIKELLIKAEDKGDQMLKLQLEAKEKDELIISLQHQALDRLAILQKHAEAILVQNFELHEYPIPRLFIIFPVDHTKWNPMNVLGNKFRLHFLCECGNYTILASKSNQNQIHIAKHDGHEIRDSTEFFRKYGKHMLILLQWLRLGMLSAASLVPASPFIDAGINYSIDYIKALSVEYPVLNNINTIDDYEGLEGADLQQLSTFLRSNDEDRKLGNLYRITTEAGHVNWVCSEHYRLTYKEKEQKAFANAVEMNGGKYDQQLGKAVITLGSRTRAEEFFDALANARHCSKADLEAFKDVLKMSSVSTLRLDMEQFQESVGRKLLLLSTRYEILVRIIELRNLKTIHIVLSKDFVRLDYLQPRRSDLYRLSFEMKSHSIGSSRFRVLVNSLKTNTTLTALDLKSNPIEKEGIMAVAEAFKINTGLTTLKLQLFGIEDIGAPALSEALKINRTLTHLDLGFISLDKKKKVMSLLEAVKVNRTLAIDVDDQLGKLSFGL</sequence>
<dbReference type="InParanoid" id="A0A1Y2GRM5"/>
<dbReference type="Pfam" id="PF13516">
    <property type="entry name" value="LRR_6"/>
    <property type="match status" value="1"/>
</dbReference>
<dbReference type="AlphaFoldDB" id="A0A1Y2GRM5"/>
<dbReference type="STRING" id="64571.A0A1Y2GRM5"/>
<accession>A0A1Y2GRM5</accession>
<evidence type="ECO:0000313" key="2">
    <source>
        <dbReference type="Proteomes" id="UP000193648"/>
    </source>
</evidence>
<name>A0A1Y2GRM5_9FUNG</name>
<reference evidence="1 2" key="1">
    <citation type="submission" date="2016-07" db="EMBL/GenBank/DDBJ databases">
        <title>Pervasive Adenine N6-methylation of Active Genes in Fungi.</title>
        <authorList>
            <consortium name="DOE Joint Genome Institute"/>
            <person name="Mondo S.J."/>
            <person name="Dannebaum R.O."/>
            <person name="Kuo R.C."/>
            <person name="Labutti K."/>
            <person name="Haridas S."/>
            <person name="Kuo A."/>
            <person name="Salamov A."/>
            <person name="Ahrendt S.R."/>
            <person name="Lipzen A."/>
            <person name="Sullivan W."/>
            <person name="Andreopoulos W.B."/>
            <person name="Clum A."/>
            <person name="Lindquist E."/>
            <person name="Daum C."/>
            <person name="Ramamoorthy G.K."/>
            <person name="Gryganskyi A."/>
            <person name="Culley D."/>
            <person name="Magnuson J.K."/>
            <person name="James T.Y."/>
            <person name="O'Malley M.A."/>
            <person name="Stajich J.E."/>
            <person name="Spatafora J.W."/>
            <person name="Visel A."/>
            <person name="Grigoriev I.V."/>
        </authorList>
    </citation>
    <scope>NUCLEOTIDE SEQUENCE [LARGE SCALE GENOMIC DNA]</scope>
    <source>
        <strain evidence="1 2">NRRL 3116</strain>
    </source>
</reference>
<organism evidence="1 2">
    <name type="scientific">Lobosporangium transversale</name>
    <dbReference type="NCBI Taxonomy" id="64571"/>
    <lineage>
        <taxon>Eukaryota</taxon>
        <taxon>Fungi</taxon>
        <taxon>Fungi incertae sedis</taxon>
        <taxon>Mucoromycota</taxon>
        <taxon>Mortierellomycotina</taxon>
        <taxon>Mortierellomycetes</taxon>
        <taxon>Mortierellales</taxon>
        <taxon>Mortierellaceae</taxon>
        <taxon>Lobosporangium</taxon>
    </lineage>
</organism>
<dbReference type="EMBL" id="MCFF01000015">
    <property type="protein sequence ID" value="ORZ18393.1"/>
    <property type="molecule type" value="Genomic_DNA"/>
</dbReference>
<protein>
    <submittedName>
        <fullName evidence="1">Uncharacterized protein</fullName>
    </submittedName>
</protein>
<evidence type="ECO:0000313" key="1">
    <source>
        <dbReference type="EMBL" id="ORZ18393.1"/>
    </source>
</evidence>
<dbReference type="InterPro" id="IPR032675">
    <property type="entry name" value="LRR_dom_sf"/>
</dbReference>
<dbReference type="SUPFAM" id="SSF52047">
    <property type="entry name" value="RNI-like"/>
    <property type="match status" value="1"/>
</dbReference>
<comment type="caution">
    <text evidence="1">The sequence shown here is derived from an EMBL/GenBank/DDBJ whole genome shotgun (WGS) entry which is preliminary data.</text>
</comment>
<dbReference type="InterPro" id="IPR001611">
    <property type="entry name" value="Leu-rich_rpt"/>
</dbReference>
<dbReference type="Proteomes" id="UP000193648">
    <property type="component" value="Unassembled WGS sequence"/>
</dbReference>
<proteinExistence type="predicted"/>
<dbReference type="RefSeq" id="XP_021882188.1">
    <property type="nucleotide sequence ID" value="XM_022027750.1"/>
</dbReference>
<gene>
    <name evidence="1" type="ORF">BCR41DRAFT_386035</name>
</gene>
<dbReference type="GeneID" id="33569593"/>
<dbReference type="PANTHER" id="PTHR47679:SF2">
    <property type="entry name" value="C-TERMINAL OF ROC (COR) DOMAIN-CONTAINING PROTEIN"/>
    <property type="match status" value="1"/>
</dbReference>
<dbReference type="Gene3D" id="3.80.10.10">
    <property type="entry name" value="Ribonuclease Inhibitor"/>
    <property type="match status" value="1"/>
</dbReference>
<dbReference type="OrthoDB" id="2395959at2759"/>
<keyword evidence="2" id="KW-1185">Reference proteome</keyword>
<dbReference type="PANTHER" id="PTHR47679">
    <property type="entry name" value="PROTEIN TORNADO 1"/>
    <property type="match status" value="1"/>
</dbReference>